<feature type="region of interest" description="Disordered" evidence="2">
    <location>
        <begin position="31"/>
        <end position="84"/>
    </location>
</feature>
<keyword evidence="3" id="KW-1133">Transmembrane helix</keyword>
<evidence type="ECO:0000313" key="6">
    <source>
        <dbReference type="EMBL" id="CAL4806506.1"/>
    </source>
</evidence>
<feature type="compositionally biased region" description="Low complexity" evidence="2">
    <location>
        <begin position="333"/>
        <end position="346"/>
    </location>
</feature>
<evidence type="ECO:0000313" key="7">
    <source>
        <dbReference type="Proteomes" id="UP001152797"/>
    </source>
</evidence>
<organism evidence="5">
    <name type="scientific">Cladocopium goreaui</name>
    <dbReference type="NCBI Taxonomy" id="2562237"/>
    <lineage>
        <taxon>Eukaryota</taxon>
        <taxon>Sar</taxon>
        <taxon>Alveolata</taxon>
        <taxon>Dinophyceae</taxon>
        <taxon>Suessiales</taxon>
        <taxon>Symbiodiniaceae</taxon>
        <taxon>Cladocopium</taxon>
    </lineage>
</organism>
<evidence type="ECO:0000256" key="1">
    <source>
        <dbReference type="SAM" id="Coils"/>
    </source>
</evidence>
<gene>
    <name evidence="5" type="ORF">C1SCF055_LOCUS43708</name>
</gene>
<feature type="transmembrane region" description="Helical" evidence="3">
    <location>
        <begin position="516"/>
        <end position="534"/>
    </location>
</feature>
<name>A0A9P1M4L2_9DINO</name>
<evidence type="ECO:0000256" key="2">
    <source>
        <dbReference type="SAM" id="MobiDB-lite"/>
    </source>
</evidence>
<feature type="compositionally biased region" description="Basic and acidic residues" evidence="2">
    <location>
        <begin position="31"/>
        <end position="53"/>
    </location>
</feature>
<feature type="domain" description="Cyclic nucleotide-binding" evidence="4">
    <location>
        <begin position="634"/>
        <end position="717"/>
    </location>
</feature>
<dbReference type="OrthoDB" id="433714at2759"/>
<feature type="region of interest" description="Disordered" evidence="2">
    <location>
        <begin position="135"/>
        <end position="175"/>
    </location>
</feature>
<dbReference type="CDD" id="cd00038">
    <property type="entry name" value="CAP_ED"/>
    <property type="match status" value="1"/>
</dbReference>
<keyword evidence="3" id="KW-0812">Transmembrane</keyword>
<proteinExistence type="predicted"/>
<dbReference type="SMART" id="SM00100">
    <property type="entry name" value="cNMP"/>
    <property type="match status" value="1"/>
</dbReference>
<dbReference type="PROSITE" id="PS50042">
    <property type="entry name" value="CNMP_BINDING_3"/>
    <property type="match status" value="1"/>
</dbReference>
<keyword evidence="6" id="KW-0813">Transport</keyword>
<dbReference type="InterPro" id="IPR018490">
    <property type="entry name" value="cNMP-bd_dom_sf"/>
</dbReference>
<dbReference type="InterPro" id="IPR000595">
    <property type="entry name" value="cNMP-bd_dom"/>
</dbReference>
<accession>A0A9P1M4L2</accession>
<dbReference type="EMBL" id="CAMXCT020006734">
    <property type="protein sequence ID" value="CAL1172569.1"/>
    <property type="molecule type" value="Genomic_DNA"/>
</dbReference>
<dbReference type="Pfam" id="PF00027">
    <property type="entry name" value="cNMP_binding"/>
    <property type="match status" value="1"/>
</dbReference>
<feature type="transmembrane region" description="Helical" evidence="3">
    <location>
        <begin position="546"/>
        <end position="567"/>
    </location>
</feature>
<keyword evidence="6" id="KW-0407">Ion channel</keyword>
<keyword evidence="6" id="KW-0406">Ion transport</keyword>
<dbReference type="Proteomes" id="UP001152797">
    <property type="component" value="Unassembled WGS sequence"/>
</dbReference>
<feature type="compositionally biased region" description="Low complexity" evidence="2">
    <location>
        <begin position="258"/>
        <end position="276"/>
    </location>
</feature>
<evidence type="ECO:0000256" key="3">
    <source>
        <dbReference type="SAM" id="Phobius"/>
    </source>
</evidence>
<evidence type="ECO:0000313" key="5">
    <source>
        <dbReference type="EMBL" id="CAI4019194.1"/>
    </source>
</evidence>
<evidence type="ECO:0000259" key="4">
    <source>
        <dbReference type="PROSITE" id="PS50042"/>
    </source>
</evidence>
<protein>
    <submittedName>
        <fullName evidence="6">Potassium channel SKOR</fullName>
    </submittedName>
</protein>
<feature type="region of interest" description="Disordered" evidence="2">
    <location>
        <begin position="1"/>
        <end position="20"/>
    </location>
</feature>
<feature type="compositionally biased region" description="Polar residues" evidence="2">
    <location>
        <begin position="1"/>
        <end position="11"/>
    </location>
</feature>
<keyword evidence="1" id="KW-0175">Coiled coil</keyword>
<dbReference type="EMBL" id="CAMXCT010006734">
    <property type="protein sequence ID" value="CAI4019194.1"/>
    <property type="molecule type" value="Genomic_DNA"/>
</dbReference>
<dbReference type="GO" id="GO:0034220">
    <property type="term" value="P:monoatomic ion transmembrane transport"/>
    <property type="evidence" value="ECO:0007669"/>
    <property type="project" value="UniProtKB-KW"/>
</dbReference>
<comment type="caution">
    <text evidence="5">The sequence shown here is derived from an EMBL/GenBank/DDBJ whole genome shotgun (WGS) entry which is preliminary data.</text>
</comment>
<feature type="coiled-coil region" evidence="1">
    <location>
        <begin position="963"/>
        <end position="1047"/>
    </location>
</feature>
<keyword evidence="7" id="KW-1185">Reference proteome</keyword>
<dbReference type="Gene3D" id="2.60.120.10">
    <property type="entry name" value="Jelly Rolls"/>
    <property type="match status" value="1"/>
</dbReference>
<feature type="region of interest" description="Disordered" evidence="2">
    <location>
        <begin position="249"/>
        <end position="350"/>
    </location>
</feature>
<keyword evidence="3" id="KW-0472">Membrane</keyword>
<dbReference type="SUPFAM" id="SSF51206">
    <property type="entry name" value="cAMP-binding domain-like"/>
    <property type="match status" value="1"/>
</dbReference>
<dbReference type="AlphaFoldDB" id="A0A9P1M4L2"/>
<dbReference type="EMBL" id="CAMXCT030006734">
    <property type="protein sequence ID" value="CAL4806506.1"/>
    <property type="molecule type" value="Genomic_DNA"/>
</dbReference>
<dbReference type="InterPro" id="IPR014710">
    <property type="entry name" value="RmlC-like_jellyroll"/>
</dbReference>
<reference evidence="5" key="1">
    <citation type="submission" date="2022-10" db="EMBL/GenBank/DDBJ databases">
        <authorList>
            <person name="Chen Y."/>
            <person name="Dougan E. K."/>
            <person name="Chan C."/>
            <person name="Rhodes N."/>
            <person name="Thang M."/>
        </authorList>
    </citation>
    <scope>NUCLEOTIDE SEQUENCE</scope>
</reference>
<reference evidence="6 7" key="2">
    <citation type="submission" date="2024-05" db="EMBL/GenBank/DDBJ databases">
        <authorList>
            <person name="Chen Y."/>
            <person name="Shah S."/>
            <person name="Dougan E. K."/>
            <person name="Thang M."/>
            <person name="Chan C."/>
        </authorList>
    </citation>
    <scope>NUCLEOTIDE SEQUENCE [LARGE SCALE GENOMIC DNA]</scope>
</reference>
<sequence length="1054" mass="115652">MSQWTGQSAQGTGLRKRDSSGIGDLLVLHDEMFHGDPKDERVPALGGGERHPEATVSVSSRPVAQPAEHSVQTSERQGALFGATSDGTSILRKVEQEEDFSSRLRKRLEDACESSPDRSITSMSHEFGALNSQIIQGWRPPSSARDQKGLGLGLGLSKPEPPARPEPPESPPLRESAVAAAAAIPAVVVVAQEPPGGKVSKMERDTAAMSGASGTLLQGDFISSDLHLTAPGESVEQSKGALEQLALEHQQKRCRFQPQAPEAPEALEAPEAPKASETSEAPVPLESGESLDDTVAPGGNSVSVSLLRPESPAESLPVDAEVDNHAPEPMATPSPSSILSNSLSPSGKKKNQLMLQLPGAMPQPMVRDSVRQMQLTVSAAFGESDAKGTVLDGNRKKQKDKISSLHLQSVDEGQCADELATDVLASEPALKSILKKSQDGKGGAKLSLRTTAMMAGLAARGRRGSSQVVPMEVMEVPPSKTVTIVDNSDEVRQKRRSQKELEWKERQQKIHSQRRMKALGSMLRTPMGLAIYLGKCYLASPKARQVWLVAILSVCLFELWSAALFIAFVLDPSKANFLSTLLSMDHYANLVFVLDAMFLALNQVAGESQEMADRSGSQAHLHQRVKQMMTCLPGFSSCSSELLSELIHVGQLKALQKGQNLVDDDGGYSTSFYLIMEGEVSVTEGDSMPRYFGEGTCFGEFQVFGIQETAQTRAEAVTLAEVFEIPADAMLKCMEGLPADRNVFMEGLKAKYMEVHASMTMAQDPQQQNQKNFRAFWKAFATAYRICQQIFVQTIFAVLLWVWGTVVQNSLDARREELRCLNVWRSSEENAMKASAAVDDLRKQLSVAHNRLTQEIESYNYLESMAQHEANMAVQENESVNQLHVKLQEQRVAGFQAKDKTEASAHRDQMVTRMRSSLQAQVRQLKGEASELAAQGSHGSAILSLTDENKARSKASGKGVGILEKESDRHMLLEQKIEEMKKVRDSTIENIKSPHSSVVDELRGELKEMERKKDKYKSYFNQHEDHLTEEEEACKAESEACERIRNEYNEQVRS</sequence>